<gene>
    <name evidence="2" type="ORF">DUNSADRAFT_1083</name>
</gene>
<feature type="compositionally biased region" description="Low complexity" evidence="1">
    <location>
        <begin position="211"/>
        <end position="244"/>
    </location>
</feature>
<feature type="region of interest" description="Disordered" evidence="1">
    <location>
        <begin position="695"/>
        <end position="805"/>
    </location>
</feature>
<proteinExistence type="predicted"/>
<feature type="compositionally biased region" description="Low complexity" evidence="1">
    <location>
        <begin position="341"/>
        <end position="352"/>
    </location>
</feature>
<dbReference type="Proteomes" id="UP000815325">
    <property type="component" value="Unassembled WGS sequence"/>
</dbReference>
<evidence type="ECO:0000256" key="1">
    <source>
        <dbReference type="SAM" id="MobiDB-lite"/>
    </source>
</evidence>
<evidence type="ECO:0000313" key="2">
    <source>
        <dbReference type="EMBL" id="KAF5839306.1"/>
    </source>
</evidence>
<feature type="compositionally biased region" description="Low complexity" evidence="1">
    <location>
        <begin position="446"/>
        <end position="472"/>
    </location>
</feature>
<evidence type="ECO:0008006" key="4">
    <source>
        <dbReference type="Google" id="ProtNLM"/>
    </source>
</evidence>
<keyword evidence="3" id="KW-1185">Reference proteome</keyword>
<sequence length="805" mass="86761">MLMLARGQQPPKEASVEHQILYTRHPLNGIQIMAHTSLWYSMELLQILTSRFVIPAALEGNPKVQNTQMQNLKFVLEILAGLASQLRSCMCGGEMPQAMELLLLARLMLGVSSCVVEQPYATFDFVAAKRTRVRLPQQQQPLPQVKQERGLEGVGSLQARWQTFHVNKKPEGDAQPAGTGPGAGASAPSAQPQAGPHAPVGPSQDHHRQQHQQQQQQSTQQQSAQQQQQQQLQPQPLSLQQQVHQQLRNLDADKYSVLTANASHSQSGPPAVADLLPLARRVFAEGAELLRGALLPFAGSWAELQGCEVWESSEFRFYLDYLLLLQRNTLARHAQVLHQQQHQQAQQEAQQQPCPQEHTRQAQEEAAPPAAAIKGSKRKRGRPAAEAPASVGDTNSSGVPSSRKRGQHHMHEQQQQKQQPQEKGRKKARKGAPAPAADGHGHDARGVASGSGSADAAGAAQPAAGSGARPSAGGAAAAAAAAAPSQLPPGKLRRAIDAEEAMDNGEDMSNAILMHPLPSELHHALALTRLHVAPDFAALQNVMQLWQQSNYGPCSPGDCMEVCVPEEVNQSGQGPKKIRVHKQLIAHLEGVSWLPMPPKETALTRLLQIQLRCASSTSESSRTEALSAAFVQELPMQPDSMPLSETVQMWQTLLDILMEPLLEHSPPLSTINPRLPSTPLPQLLRLALSHTAALGEHARNSRQAAPRASQHRTKAAASMHSGGSSSSEDSSGDFEGMDIGSSSSSSSESDSEDQSKKRRQRGRRGGGGGRGRGAQNKGKAKGVKKDKEEACTPGPPSKHAQALHR</sequence>
<feature type="region of interest" description="Disordered" evidence="1">
    <location>
        <begin position="341"/>
        <end position="472"/>
    </location>
</feature>
<protein>
    <recommendedName>
        <fullName evidence="4">E3 ubiquitin-protein ligase</fullName>
    </recommendedName>
</protein>
<feature type="region of interest" description="Disordered" evidence="1">
    <location>
        <begin position="168"/>
        <end position="244"/>
    </location>
</feature>
<comment type="caution">
    <text evidence="2">The sequence shown here is derived from an EMBL/GenBank/DDBJ whole genome shotgun (WGS) entry which is preliminary data.</text>
</comment>
<dbReference type="EMBL" id="MU069547">
    <property type="protein sequence ID" value="KAF5839306.1"/>
    <property type="molecule type" value="Genomic_DNA"/>
</dbReference>
<reference evidence="2" key="1">
    <citation type="submission" date="2017-08" db="EMBL/GenBank/DDBJ databases">
        <authorList>
            <person name="Polle J.E."/>
            <person name="Barry K."/>
            <person name="Cushman J."/>
            <person name="Schmutz J."/>
            <person name="Tran D."/>
            <person name="Hathwaick L.T."/>
            <person name="Yim W.C."/>
            <person name="Jenkins J."/>
            <person name="Mckie-Krisberg Z.M."/>
            <person name="Prochnik S."/>
            <person name="Lindquist E."/>
            <person name="Dockter R.B."/>
            <person name="Adam C."/>
            <person name="Molina H."/>
            <person name="Bunkerborg J."/>
            <person name="Jin E."/>
            <person name="Buchheim M."/>
            <person name="Magnuson J."/>
        </authorList>
    </citation>
    <scope>NUCLEOTIDE SEQUENCE</scope>
    <source>
        <strain evidence="2">CCAP 19/18</strain>
    </source>
</reference>
<name>A0ABQ7GXH8_DUNSA</name>
<accession>A0ABQ7GXH8</accession>
<evidence type="ECO:0000313" key="3">
    <source>
        <dbReference type="Proteomes" id="UP000815325"/>
    </source>
</evidence>
<organism evidence="2 3">
    <name type="scientific">Dunaliella salina</name>
    <name type="common">Green alga</name>
    <name type="synonym">Protococcus salinus</name>
    <dbReference type="NCBI Taxonomy" id="3046"/>
    <lineage>
        <taxon>Eukaryota</taxon>
        <taxon>Viridiplantae</taxon>
        <taxon>Chlorophyta</taxon>
        <taxon>core chlorophytes</taxon>
        <taxon>Chlorophyceae</taxon>
        <taxon>CS clade</taxon>
        <taxon>Chlamydomonadales</taxon>
        <taxon>Dunaliellaceae</taxon>
        <taxon>Dunaliella</taxon>
    </lineage>
</organism>
<feature type="compositionally biased region" description="Low complexity" evidence="1">
    <location>
        <begin position="173"/>
        <end position="198"/>
    </location>
</feature>